<dbReference type="STRING" id="5888.A0C5I4"/>
<evidence type="ECO:0000256" key="3">
    <source>
        <dbReference type="ARBA" id="ARBA00022989"/>
    </source>
</evidence>
<feature type="transmembrane region" description="Helical" evidence="5">
    <location>
        <begin position="202"/>
        <end position="223"/>
    </location>
</feature>
<dbReference type="eggNOG" id="KOG2641">
    <property type="taxonomic scope" value="Eukaryota"/>
</dbReference>
<feature type="transmembrane region" description="Helical" evidence="5">
    <location>
        <begin position="170"/>
        <end position="190"/>
    </location>
</feature>
<dbReference type="GO" id="GO:0022857">
    <property type="term" value="F:transmembrane transporter activity"/>
    <property type="evidence" value="ECO:0000318"/>
    <property type="project" value="GO_Central"/>
</dbReference>
<feature type="transmembrane region" description="Helical" evidence="5">
    <location>
        <begin position="20"/>
        <end position="39"/>
    </location>
</feature>
<proteinExistence type="predicted"/>
<sequence length="383" mass="45378">MICPYKCDEDCIETLLTDGLLLSIGCVVISLMISLYLIIRHLMNFNMPFFQSKIISTKIIFILLVILMMAPFYGLISIMSMEFHGLASYFELVRDIYLAFLLFTFFYLMFSYMAYNPEDKQLYDDRVYQTMIEHEKEIHHLWPVNYCTERYLLTTKAKAKYFTYRCKKFVLQYCVVKPVLTILIIVLHPFHHKLYAQRLMSSFEFIIITSETFSLYYLILFYYALKHPLQPYKPLLKFLIIKVTLFFTFWQSLTLSIFEEEISSCFEPDEAKYSSATIISAIENTLVCVEMLCMTLASIFAFAYRDFISEDENKVGTLGQVLTDNWKAFQHDFRLIKPKKFGFISKVHEIEMYNKRTSENQEFEVTFTGDYQRLSKAIDVQYI</sequence>
<dbReference type="Pfam" id="PF03619">
    <property type="entry name" value="Solute_trans_a"/>
    <property type="match status" value="1"/>
</dbReference>
<accession>A0C5I4</accession>
<dbReference type="PANTHER" id="PTHR23423">
    <property type="entry name" value="ORGANIC SOLUTE TRANSPORTER-RELATED"/>
    <property type="match status" value="1"/>
</dbReference>
<gene>
    <name evidence="6" type="ORF">GSPATT00006550001</name>
</gene>
<dbReference type="AlphaFoldDB" id="A0C5I4"/>
<comment type="subcellular location">
    <subcellularLocation>
        <location evidence="1">Membrane</location>
        <topology evidence="1">Multi-pass membrane protein</topology>
    </subcellularLocation>
</comment>
<keyword evidence="7" id="KW-1185">Reference proteome</keyword>
<feature type="transmembrane region" description="Helical" evidence="5">
    <location>
        <begin position="59"/>
        <end position="76"/>
    </location>
</feature>
<keyword evidence="3 5" id="KW-1133">Transmembrane helix</keyword>
<evidence type="ECO:0000256" key="4">
    <source>
        <dbReference type="ARBA" id="ARBA00023136"/>
    </source>
</evidence>
<dbReference type="Proteomes" id="UP000000600">
    <property type="component" value="Unassembled WGS sequence"/>
</dbReference>
<dbReference type="SMART" id="SM01417">
    <property type="entry name" value="Solute_trans_a"/>
    <property type="match status" value="1"/>
</dbReference>
<evidence type="ECO:0000256" key="5">
    <source>
        <dbReference type="SAM" id="Phobius"/>
    </source>
</evidence>
<feature type="transmembrane region" description="Helical" evidence="5">
    <location>
        <begin position="96"/>
        <end position="115"/>
    </location>
</feature>
<feature type="transmembrane region" description="Helical" evidence="5">
    <location>
        <begin position="278"/>
        <end position="304"/>
    </location>
</feature>
<evidence type="ECO:0000313" key="7">
    <source>
        <dbReference type="Proteomes" id="UP000000600"/>
    </source>
</evidence>
<dbReference type="OMA" id="CIKLIVM"/>
<dbReference type="GO" id="GO:0016020">
    <property type="term" value="C:membrane"/>
    <property type="evidence" value="ECO:0000318"/>
    <property type="project" value="GO_Central"/>
</dbReference>
<dbReference type="InterPro" id="IPR005178">
    <property type="entry name" value="Ostalpha/TMEM184C"/>
</dbReference>
<evidence type="ECO:0000256" key="1">
    <source>
        <dbReference type="ARBA" id="ARBA00004141"/>
    </source>
</evidence>
<keyword evidence="2 5" id="KW-0812">Transmembrane</keyword>
<dbReference type="HOGENOM" id="CLU_722519_0_0_1"/>
<keyword evidence="4 5" id="KW-0472">Membrane</keyword>
<feature type="transmembrane region" description="Helical" evidence="5">
    <location>
        <begin position="235"/>
        <end position="258"/>
    </location>
</feature>
<dbReference type="RefSeq" id="XP_001433448.1">
    <property type="nucleotide sequence ID" value="XM_001433411.1"/>
</dbReference>
<dbReference type="EMBL" id="CT868041">
    <property type="protein sequence ID" value="CAK66051.1"/>
    <property type="molecule type" value="Genomic_DNA"/>
</dbReference>
<dbReference type="GeneID" id="5019233"/>
<protein>
    <submittedName>
        <fullName evidence="6">Uncharacterized protein</fullName>
    </submittedName>
</protein>
<reference evidence="6 7" key="1">
    <citation type="journal article" date="2006" name="Nature">
        <title>Global trends of whole-genome duplications revealed by the ciliate Paramecium tetraurelia.</title>
        <authorList>
            <consortium name="Genoscope"/>
            <person name="Aury J.-M."/>
            <person name="Jaillon O."/>
            <person name="Duret L."/>
            <person name="Noel B."/>
            <person name="Jubin C."/>
            <person name="Porcel B.M."/>
            <person name="Segurens B."/>
            <person name="Daubin V."/>
            <person name="Anthouard V."/>
            <person name="Aiach N."/>
            <person name="Arnaiz O."/>
            <person name="Billaut A."/>
            <person name="Beisson J."/>
            <person name="Blanc I."/>
            <person name="Bouhouche K."/>
            <person name="Camara F."/>
            <person name="Duharcourt S."/>
            <person name="Guigo R."/>
            <person name="Gogendeau D."/>
            <person name="Katinka M."/>
            <person name="Keller A.-M."/>
            <person name="Kissmehl R."/>
            <person name="Klotz C."/>
            <person name="Koll F."/>
            <person name="Le Moue A."/>
            <person name="Lepere C."/>
            <person name="Malinsky S."/>
            <person name="Nowacki M."/>
            <person name="Nowak J.K."/>
            <person name="Plattner H."/>
            <person name="Poulain J."/>
            <person name="Ruiz F."/>
            <person name="Serrano V."/>
            <person name="Zagulski M."/>
            <person name="Dessen P."/>
            <person name="Betermier M."/>
            <person name="Weissenbach J."/>
            <person name="Scarpelli C."/>
            <person name="Schachter V."/>
            <person name="Sperling L."/>
            <person name="Meyer E."/>
            <person name="Cohen J."/>
            <person name="Wincker P."/>
        </authorList>
    </citation>
    <scope>NUCLEOTIDE SEQUENCE [LARGE SCALE GENOMIC DNA]</scope>
    <source>
        <strain evidence="6 7">Stock d4-2</strain>
    </source>
</reference>
<evidence type="ECO:0000313" key="6">
    <source>
        <dbReference type="EMBL" id="CAK66051.1"/>
    </source>
</evidence>
<organism evidence="6 7">
    <name type="scientific">Paramecium tetraurelia</name>
    <dbReference type="NCBI Taxonomy" id="5888"/>
    <lineage>
        <taxon>Eukaryota</taxon>
        <taxon>Sar</taxon>
        <taxon>Alveolata</taxon>
        <taxon>Ciliophora</taxon>
        <taxon>Intramacronucleata</taxon>
        <taxon>Oligohymenophorea</taxon>
        <taxon>Peniculida</taxon>
        <taxon>Parameciidae</taxon>
        <taxon>Paramecium</taxon>
    </lineage>
</organism>
<dbReference type="OrthoDB" id="305039at2759"/>
<evidence type="ECO:0000256" key="2">
    <source>
        <dbReference type="ARBA" id="ARBA00022692"/>
    </source>
</evidence>
<dbReference type="KEGG" id="ptm:GSPATT00006550001"/>
<name>A0C5I4_PARTE</name>
<dbReference type="InParanoid" id="A0C5I4"/>